<dbReference type="Proteomes" id="UP001164539">
    <property type="component" value="Chromosome 9"/>
</dbReference>
<organism evidence="1 2">
    <name type="scientific">Melia azedarach</name>
    <name type="common">Chinaberry tree</name>
    <dbReference type="NCBI Taxonomy" id="155640"/>
    <lineage>
        <taxon>Eukaryota</taxon>
        <taxon>Viridiplantae</taxon>
        <taxon>Streptophyta</taxon>
        <taxon>Embryophyta</taxon>
        <taxon>Tracheophyta</taxon>
        <taxon>Spermatophyta</taxon>
        <taxon>Magnoliopsida</taxon>
        <taxon>eudicotyledons</taxon>
        <taxon>Gunneridae</taxon>
        <taxon>Pentapetalae</taxon>
        <taxon>rosids</taxon>
        <taxon>malvids</taxon>
        <taxon>Sapindales</taxon>
        <taxon>Meliaceae</taxon>
        <taxon>Melia</taxon>
    </lineage>
</organism>
<dbReference type="EMBL" id="CM051402">
    <property type="protein sequence ID" value="KAJ4710721.1"/>
    <property type="molecule type" value="Genomic_DNA"/>
</dbReference>
<sequence length="1268" mass="140772">MAKPKEASEEGEEVKSEGLEIRSIGFLYKGAWEKKYWSSSRGKDRYPYPVGYHAVQAYNGNMCKMEIHEGPKGPLFMITSADGQSCSGQTPDIAWVKFQKKHCSHTKTWHGKRLSCKINGVEFFGFKNSFVQRLLRELVANINGTVERSLLSPNLCNEASSTKHDNVNPNACAYPVLQPRLQKTPITKKRSRKCEITNTKPIGRNDFKRPRSANQMNHNRGSSVPSSSSTGRNDFHKVQGVLPSVHLNSKTIQEKNRNFSVQDGFSLESIDFSNNLAEGSFLAQVREFAGLENSKSTTAANNFVEEENLFQEVTEDEAGDVPVLKDSSCVENVNLCAPDTLVFVQDNSMHSSPTTHEISNFKLKDDFTTANNVTSTGWVADSRAEEEIGTFNSNASSEKGDFDSVGQEITEAMMTVLLPQAVPLLNKVSRKKKATIRPSESLPCRVHLGEGKSEASHLMDGLFPAAELIEKPNGEREEKLRAQHMDLGLGVQSLQHSKSVVLDSFEDDQCGDHITNQVQLSSNIVEVDEPSIDKNTNLSKPQKEIHVEHMSNELLVYHVETRNNQNVLSHEANMVLEKTIPDTDVCISESVSDCSSSGKEVFSEKFQDVVVNLDKNSAGVEIYPLEKDLKIAPDCTEDANDADKVGISSTVQLLRKDISVKLEATETGSFAQIPNKVYTRKKVSERASLIKKFDGPLSESIICRNIGDGYVPEQHHPTEALLDSEISLTRSSADDTRKENFVDDKGLLDGQFCGLPVMSHNSTMFSDSKDKEFCVSFDPSTLHMKNSEANADKEPVEQVNLVEFNSSVASQKQEISCFEYNTSNAKEAKVSSDLKLQKNVESNNELAGTFDLLGCYFHPMPILSVLLCTTGNEIYVCIACGFLVDKKRTLYVYKISIQEPRVGHPSFVGNTSIMLPFLKDNFGREIVLESSCLLFTPDGQHLVLLDSMRTPYCREGRIDCLCSTCTSKCFEENALKIVKVKPGYVSVVAKLKTVDRLRCILICEPNHLIAVGESGRLHLWEMNLTWSAQIEECIVPINDCIYPCIVELKRIPCARLVVGHNGYGEFGIWDISKRAFVSRFSSPSTSVHQFVPINLFSWQRNDSVFMDTNMELTNEIMAATRTWSSKHRENNSFLPSEGEDFAIWLLVSTISDTDAQHNYISSDVQINPVRLWRLALLVKNMVILGSPLDPRTAAIGASSGHGIIGTHDGLVYTWDLSSGNKLGTLHHFKGGNVSCIATDDSRSQVLAVAGGGGHLLLYLHARENFANK</sequence>
<proteinExistence type="predicted"/>
<reference evidence="1 2" key="1">
    <citation type="journal article" date="2023" name="Science">
        <title>Complex scaffold remodeling in plant triterpene biosynthesis.</title>
        <authorList>
            <person name="De La Pena R."/>
            <person name="Hodgson H."/>
            <person name="Liu J.C."/>
            <person name="Stephenson M.J."/>
            <person name="Martin A.C."/>
            <person name="Owen C."/>
            <person name="Harkess A."/>
            <person name="Leebens-Mack J."/>
            <person name="Jimenez L.E."/>
            <person name="Osbourn A."/>
            <person name="Sattely E.S."/>
        </authorList>
    </citation>
    <scope>NUCLEOTIDE SEQUENCE [LARGE SCALE GENOMIC DNA]</scope>
    <source>
        <strain evidence="2">cv. JPN11</strain>
        <tissue evidence="1">Leaf</tissue>
    </source>
</reference>
<comment type="caution">
    <text evidence="1">The sequence shown here is derived from an EMBL/GenBank/DDBJ whole genome shotgun (WGS) entry which is preliminary data.</text>
</comment>
<protein>
    <submittedName>
        <fullName evidence="1">DNA binding</fullName>
    </submittedName>
</protein>
<evidence type="ECO:0000313" key="2">
    <source>
        <dbReference type="Proteomes" id="UP001164539"/>
    </source>
</evidence>
<evidence type="ECO:0000313" key="1">
    <source>
        <dbReference type="EMBL" id="KAJ4710721.1"/>
    </source>
</evidence>
<name>A0ACC1XGS6_MELAZ</name>
<accession>A0ACC1XGS6</accession>
<gene>
    <name evidence="1" type="ORF">OWV82_016871</name>
</gene>
<keyword evidence="2" id="KW-1185">Reference proteome</keyword>